<evidence type="ECO:0008006" key="3">
    <source>
        <dbReference type="Google" id="ProtNLM"/>
    </source>
</evidence>
<dbReference type="EMBL" id="FXTP01000013">
    <property type="protein sequence ID" value="SMO86856.1"/>
    <property type="molecule type" value="Genomic_DNA"/>
</dbReference>
<sequence length="223" mass="24942">MIDFRVRDKNVKISYPGKMKNIFFASITLILCAFSSAHGQSQYQDSPAHKIGFHISTIGESDIIYSEDIVGASSFIGQSFYSIGINYISPLNNWLELETGIEYSDFKFKERPSPNPNIDYPSYTTHVQLLEIPVQLRASFLKYLYAHAGLLFDIDISGSNSIDDQTGFGGITGIGAKYDFDFGGSLFINPYIKTHSLLTFSQDGSYQQQIIESSIRVGVSYNF</sequence>
<evidence type="ECO:0000313" key="2">
    <source>
        <dbReference type="Proteomes" id="UP000317557"/>
    </source>
</evidence>
<gene>
    <name evidence="1" type="ORF">SAMN06265219_113102</name>
</gene>
<keyword evidence="2" id="KW-1185">Reference proteome</keyword>
<dbReference type="SUPFAM" id="SSF56925">
    <property type="entry name" value="OMPA-like"/>
    <property type="match status" value="1"/>
</dbReference>
<accession>A0A521ESD4</accession>
<name>A0A521ESD4_9BACT</name>
<dbReference type="AlphaFoldDB" id="A0A521ESD4"/>
<dbReference type="InterPro" id="IPR011250">
    <property type="entry name" value="OMP/PagP_B-barrel"/>
</dbReference>
<organism evidence="1 2">
    <name type="scientific">Gracilimonas mengyeensis</name>
    <dbReference type="NCBI Taxonomy" id="1302730"/>
    <lineage>
        <taxon>Bacteria</taxon>
        <taxon>Pseudomonadati</taxon>
        <taxon>Balneolota</taxon>
        <taxon>Balneolia</taxon>
        <taxon>Balneolales</taxon>
        <taxon>Balneolaceae</taxon>
        <taxon>Gracilimonas</taxon>
    </lineage>
</organism>
<protein>
    <recommendedName>
        <fullName evidence="3">Outer membrane protein beta-barrel domain-containing protein</fullName>
    </recommendedName>
</protein>
<proteinExistence type="predicted"/>
<dbReference type="Proteomes" id="UP000317557">
    <property type="component" value="Unassembled WGS sequence"/>
</dbReference>
<reference evidence="1 2" key="1">
    <citation type="submission" date="2017-05" db="EMBL/GenBank/DDBJ databases">
        <authorList>
            <person name="Varghese N."/>
            <person name="Submissions S."/>
        </authorList>
    </citation>
    <scope>NUCLEOTIDE SEQUENCE [LARGE SCALE GENOMIC DNA]</scope>
    <source>
        <strain evidence="1 2">DSM 21985</strain>
    </source>
</reference>
<evidence type="ECO:0000313" key="1">
    <source>
        <dbReference type="EMBL" id="SMO86856.1"/>
    </source>
</evidence>